<evidence type="ECO:0000256" key="2">
    <source>
        <dbReference type="SAM" id="SignalP"/>
    </source>
</evidence>
<keyword evidence="2" id="KW-0732">Signal</keyword>
<reference evidence="4" key="1">
    <citation type="submission" date="2017-02" db="EMBL/GenBank/DDBJ databases">
        <title>Complete genome sequence of Cupriavidus necator strain NH9, a 3-chlorobenzoate degrader.</title>
        <authorList>
            <person name="Moriuchi R."/>
            <person name="Dohra H."/>
            <person name="Ogawa N."/>
        </authorList>
    </citation>
    <scope>NUCLEOTIDE SEQUENCE [LARGE SCALE GENOMIC DNA]</scope>
    <source>
        <strain evidence="4">NH9</strain>
        <plasmid evidence="4">penh92</plasmid>
    </source>
</reference>
<protein>
    <submittedName>
        <fullName evidence="3">Tripartite tricarboxylate transporter substrate binding protein</fullName>
    </submittedName>
</protein>
<dbReference type="InterPro" id="IPR005064">
    <property type="entry name" value="BUG"/>
</dbReference>
<dbReference type="AlphaFoldDB" id="A0A1U9V2Q7"/>
<dbReference type="Gene3D" id="3.40.190.10">
    <property type="entry name" value="Periplasmic binding protein-like II"/>
    <property type="match status" value="1"/>
</dbReference>
<evidence type="ECO:0000313" key="3">
    <source>
        <dbReference type="EMBL" id="AQV99230.1"/>
    </source>
</evidence>
<keyword evidence="3" id="KW-0614">Plasmid</keyword>
<dbReference type="Proteomes" id="UP000189627">
    <property type="component" value="Plasmid pENH92"/>
</dbReference>
<dbReference type="PIRSF" id="PIRSF017082">
    <property type="entry name" value="YflP"/>
    <property type="match status" value="1"/>
</dbReference>
<organism evidence="3 4">
    <name type="scientific">Cupriavidus necator</name>
    <name type="common">Alcaligenes eutrophus</name>
    <name type="synonym">Ralstonia eutropha</name>
    <dbReference type="NCBI Taxonomy" id="106590"/>
    <lineage>
        <taxon>Bacteria</taxon>
        <taxon>Pseudomonadati</taxon>
        <taxon>Pseudomonadota</taxon>
        <taxon>Betaproteobacteria</taxon>
        <taxon>Burkholderiales</taxon>
        <taxon>Burkholderiaceae</taxon>
        <taxon>Cupriavidus</taxon>
    </lineage>
</organism>
<dbReference type="SUPFAM" id="SSF53850">
    <property type="entry name" value="Periplasmic binding protein-like II"/>
    <property type="match status" value="1"/>
</dbReference>
<dbReference type="PANTHER" id="PTHR42928:SF5">
    <property type="entry name" value="BLR1237 PROTEIN"/>
    <property type="match status" value="1"/>
</dbReference>
<dbReference type="PANTHER" id="PTHR42928">
    <property type="entry name" value="TRICARBOXYLATE-BINDING PROTEIN"/>
    <property type="match status" value="1"/>
</dbReference>
<name>A0A1U9V2Q7_CUPNE</name>
<evidence type="ECO:0000256" key="1">
    <source>
        <dbReference type="ARBA" id="ARBA00006987"/>
    </source>
</evidence>
<evidence type="ECO:0000313" key="4">
    <source>
        <dbReference type="Proteomes" id="UP000189627"/>
    </source>
</evidence>
<sequence length="319" mass="33212">MLAAALFGSLAPAASHAAESYPKQPIRLVIPFTAGGGTDVAARIVAQYLAPRLGQPIVPENRGGASAAVGANVVAKSSPDGYTLLVGTATLAGNSVIPNANLPFDLINDFDFIGKLGRIDLLIVSNPKSKLNDLRDLVNLMRSNPDAVQFGSPGVGSPSHLGGELLKQLTKTHALHIPYKGESAGLNDLLGGQTTFQLCSAFVCAPRVRDGSLKALAVASKRRSSLVPTVPTTAEAGFPGVEADTWYFLAAPKGTPAPVIRKLTETLNATLNDESLKGRLQAIGVEADSNTNPAAVRKDLQAEINKWRPVVKAAGITAN</sequence>
<dbReference type="KEGG" id="cuh:BJN34_35730"/>
<gene>
    <name evidence="3" type="ORF">BJN34_35730</name>
</gene>
<dbReference type="Pfam" id="PF03401">
    <property type="entry name" value="TctC"/>
    <property type="match status" value="1"/>
</dbReference>
<proteinExistence type="inferred from homology"/>
<geneLocation type="plasmid" evidence="4">
    <name>penh92</name>
</geneLocation>
<dbReference type="EMBL" id="CP017759">
    <property type="protein sequence ID" value="AQV99230.1"/>
    <property type="molecule type" value="Genomic_DNA"/>
</dbReference>
<dbReference type="InterPro" id="IPR042100">
    <property type="entry name" value="Bug_dom1"/>
</dbReference>
<feature type="chain" id="PRO_5012165738" evidence="2">
    <location>
        <begin position="18"/>
        <end position="319"/>
    </location>
</feature>
<dbReference type="Gene3D" id="3.40.190.150">
    <property type="entry name" value="Bordetella uptake gene, domain 1"/>
    <property type="match status" value="1"/>
</dbReference>
<comment type="similarity">
    <text evidence="1">Belongs to the UPF0065 (bug) family.</text>
</comment>
<feature type="signal peptide" evidence="2">
    <location>
        <begin position="1"/>
        <end position="17"/>
    </location>
</feature>
<accession>A0A1U9V2Q7</accession>